<comment type="caution">
    <text evidence="1">The sequence shown here is derived from an EMBL/GenBank/DDBJ whole genome shotgun (WGS) entry which is preliminary data.</text>
</comment>
<sequence>MECTDFVFFLKTVIGSMIKKTCFLMSHLPYVCCADHCLKGNCIFYFYSLVKSSFMECMMLSFFSFVNRFMDILEFDK</sequence>
<proteinExistence type="predicted"/>
<reference evidence="1" key="1">
    <citation type="thesis" date="2020" institute="ProQuest LLC" country="789 East Eisenhower Parkway, Ann Arbor, MI, USA">
        <title>Comparative Genomics and Chromosome Evolution.</title>
        <authorList>
            <person name="Mudd A.B."/>
        </authorList>
    </citation>
    <scope>NUCLEOTIDE SEQUENCE</scope>
    <source>
        <strain evidence="1">237g6f4</strain>
        <tissue evidence="1">Blood</tissue>
    </source>
</reference>
<dbReference type="AlphaFoldDB" id="A0AAV7D2U0"/>
<protein>
    <submittedName>
        <fullName evidence="1">Uncharacterized protein</fullName>
    </submittedName>
</protein>
<name>A0AAV7D2U0_ENGPU</name>
<keyword evidence="2" id="KW-1185">Reference proteome</keyword>
<evidence type="ECO:0000313" key="1">
    <source>
        <dbReference type="EMBL" id="KAG8591740.1"/>
    </source>
</evidence>
<dbReference type="EMBL" id="WNYA01000001">
    <property type="protein sequence ID" value="KAG8591740.1"/>
    <property type="molecule type" value="Genomic_DNA"/>
</dbReference>
<accession>A0AAV7D2U0</accession>
<evidence type="ECO:0000313" key="2">
    <source>
        <dbReference type="Proteomes" id="UP000824782"/>
    </source>
</evidence>
<gene>
    <name evidence="1" type="ORF">GDO81_000282</name>
</gene>
<organism evidence="1 2">
    <name type="scientific">Engystomops pustulosus</name>
    <name type="common">Tungara frog</name>
    <name type="synonym">Physalaemus pustulosus</name>
    <dbReference type="NCBI Taxonomy" id="76066"/>
    <lineage>
        <taxon>Eukaryota</taxon>
        <taxon>Metazoa</taxon>
        <taxon>Chordata</taxon>
        <taxon>Craniata</taxon>
        <taxon>Vertebrata</taxon>
        <taxon>Euteleostomi</taxon>
        <taxon>Amphibia</taxon>
        <taxon>Batrachia</taxon>
        <taxon>Anura</taxon>
        <taxon>Neobatrachia</taxon>
        <taxon>Hyloidea</taxon>
        <taxon>Leptodactylidae</taxon>
        <taxon>Leiuperinae</taxon>
        <taxon>Engystomops</taxon>
    </lineage>
</organism>
<dbReference type="Proteomes" id="UP000824782">
    <property type="component" value="Unassembled WGS sequence"/>
</dbReference>